<comment type="subcellular location">
    <subcellularLocation>
        <location evidence="1">Cytoplasm</location>
    </subcellularLocation>
</comment>
<dbReference type="EMBL" id="AP012323">
    <property type="protein sequence ID" value="BAQ97452.1"/>
    <property type="molecule type" value="Genomic_DNA"/>
</dbReference>
<organism evidence="8 9">
    <name type="scientific">Bifidobacterium bifidum ATCC 29521 = JCM 1255 = DSM 20456</name>
    <dbReference type="NCBI Taxonomy" id="500634"/>
    <lineage>
        <taxon>Bacteria</taxon>
        <taxon>Bacillati</taxon>
        <taxon>Actinomycetota</taxon>
        <taxon>Actinomycetes</taxon>
        <taxon>Bifidobacteriales</taxon>
        <taxon>Bifidobacteriaceae</taxon>
        <taxon>Bifidobacterium</taxon>
    </lineage>
</organism>
<gene>
    <name evidence="8" type="ORF">BBBF_0245</name>
</gene>
<dbReference type="InterPro" id="IPR001127">
    <property type="entry name" value="PTS_EIIA_1_perm"/>
</dbReference>
<evidence type="ECO:0000256" key="6">
    <source>
        <dbReference type="ARBA" id="ARBA00022777"/>
    </source>
</evidence>
<dbReference type="PANTHER" id="PTHR45008:SF1">
    <property type="entry name" value="PTS SYSTEM GLUCOSE-SPECIFIC EIIA COMPONENT"/>
    <property type="match status" value="1"/>
</dbReference>
<evidence type="ECO:0000256" key="2">
    <source>
        <dbReference type="ARBA" id="ARBA00022448"/>
    </source>
</evidence>
<evidence type="ECO:0000313" key="9">
    <source>
        <dbReference type="Proteomes" id="UP000035063"/>
    </source>
</evidence>
<dbReference type="PANTHER" id="PTHR45008">
    <property type="entry name" value="PTS SYSTEM GLUCOSE-SPECIFIC EIIA COMPONENT"/>
    <property type="match status" value="1"/>
</dbReference>
<keyword evidence="4" id="KW-0808">Transferase</keyword>
<name>A0ABN5UUJ0_BIFBI</name>
<feature type="domain" description="PTS EIIA type-1" evidence="7">
    <location>
        <begin position="1"/>
        <end position="54"/>
    </location>
</feature>
<evidence type="ECO:0000256" key="4">
    <source>
        <dbReference type="ARBA" id="ARBA00022679"/>
    </source>
</evidence>
<dbReference type="InterPro" id="IPR011055">
    <property type="entry name" value="Dup_hybrid_motif"/>
</dbReference>
<evidence type="ECO:0000313" key="8">
    <source>
        <dbReference type="EMBL" id="BAQ97452.1"/>
    </source>
</evidence>
<reference evidence="8 9" key="1">
    <citation type="submission" date="2012-02" db="EMBL/GenBank/DDBJ databases">
        <title>Complete genome sequence of Bifidobacterium bifidum JCM 1255.</title>
        <authorList>
            <person name="Toh H."/>
            <person name="Oshima K."/>
            <person name="Morita H."/>
            <person name="Hattori M."/>
        </authorList>
    </citation>
    <scope>NUCLEOTIDE SEQUENCE [LARGE SCALE GENOMIC DNA]</scope>
    <source>
        <strain evidence="8 9">JCM 1255</strain>
    </source>
</reference>
<evidence type="ECO:0000256" key="3">
    <source>
        <dbReference type="ARBA" id="ARBA00022597"/>
    </source>
</evidence>
<keyword evidence="2" id="KW-0813">Transport</keyword>
<proteinExistence type="predicted"/>
<dbReference type="PROSITE" id="PS51093">
    <property type="entry name" value="PTS_EIIA_TYPE_1"/>
    <property type="match status" value="1"/>
</dbReference>
<reference evidence="9" key="2">
    <citation type="journal article" date="2015" name="J. Biotechnol.">
        <title>Complete genome sequence of Bifidobacterium bifidum JCM 1255(T) isolated from feces of a breast-fed infant.</title>
        <authorList>
            <person name="Morita H."/>
            <person name="Toh H."/>
            <person name="Oshima K."/>
            <person name="Nakano A."/>
            <person name="Shindo C."/>
            <person name="Komiya K."/>
            <person name="Arakawa K."/>
            <person name="Suda W."/>
            <person name="Honda K."/>
            <person name="Hattori M."/>
        </authorList>
    </citation>
    <scope>NUCLEOTIDE SEQUENCE [LARGE SCALE GENOMIC DNA]</scope>
    <source>
        <strain evidence="9">JCM 1255</strain>
    </source>
</reference>
<keyword evidence="6" id="KW-0418">Kinase</keyword>
<evidence type="ECO:0000256" key="5">
    <source>
        <dbReference type="ARBA" id="ARBA00022683"/>
    </source>
</evidence>
<accession>A0ABN5UUJ0</accession>
<dbReference type="Gene3D" id="2.70.70.10">
    <property type="entry name" value="Glucose Permease (Domain IIA)"/>
    <property type="match status" value="1"/>
</dbReference>
<protein>
    <submittedName>
        <fullName evidence="8">PTS system IIA component</fullName>
    </submittedName>
</protein>
<sequence length="81" mass="8294">MHIGVDTVQLAGSPFTMMVSEGQQVNAGDALVDVDWNVVKSAGKPTDVIVVFTNPAKIDKLSITAKGAVATGAPIGTIVTK</sequence>
<evidence type="ECO:0000256" key="1">
    <source>
        <dbReference type="ARBA" id="ARBA00004496"/>
    </source>
</evidence>
<dbReference type="SUPFAM" id="SSF51261">
    <property type="entry name" value="Duplicated hybrid motif"/>
    <property type="match status" value="1"/>
</dbReference>
<keyword evidence="3" id="KW-0762">Sugar transport</keyword>
<evidence type="ECO:0000259" key="7">
    <source>
        <dbReference type="PROSITE" id="PS51093"/>
    </source>
</evidence>
<dbReference type="InterPro" id="IPR050890">
    <property type="entry name" value="PTS_EIIA_component"/>
</dbReference>
<dbReference type="Proteomes" id="UP000035063">
    <property type="component" value="Chromosome"/>
</dbReference>
<keyword evidence="9" id="KW-1185">Reference proteome</keyword>
<keyword evidence="5" id="KW-0598">Phosphotransferase system</keyword>
<dbReference type="Pfam" id="PF00358">
    <property type="entry name" value="PTS_EIIA_1"/>
    <property type="match status" value="1"/>
</dbReference>